<evidence type="ECO:0000256" key="1">
    <source>
        <dbReference type="ARBA" id="ARBA00001049"/>
    </source>
</evidence>
<dbReference type="EC" id="3.4.19.13" evidence="11"/>
<comment type="caution">
    <text evidence="14">The sequence shown here is derived from an EMBL/GenBank/DDBJ whole genome shotgun (WGS) entry which is preliminary data.</text>
</comment>
<name>A0A417YD29_9BACI</name>
<evidence type="ECO:0000256" key="9">
    <source>
        <dbReference type="PIRSR" id="PIRSR600101-1"/>
    </source>
</evidence>
<evidence type="ECO:0000256" key="6">
    <source>
        <dbReference type="ARBA" id="ARBA00023145"/>
    </source>
</evidence>
<evidence type="ECO:0000256" key="5">
    <source>
        <dbReference type="ARBA" id="ARBA00022801"/>
    </source>
</evidence>
<accession>A0A417YD29</accession>
<dbReference type="GO" id="GO:0006750">
    <property type="term" value="P:glutathione biosynthetic process"/>
    <property type="evidence" value="ECO:0007669"/>
    <property type="project" value="UniProtKB-KW"/>
</dbReference>
<comment type="catalytic activity">
    <reaction evidence="8 11">
        <text>an N-terminal (5-L-glutamyl)-[peptide] + an alpha-amino acid = 5-L-glutamyl amino acid + an N-terminal L-alpha-aminoacyl-[peptide]</text>
        <dbReference type="Rhea" id="RHEA:23904"/>
        <dbReference type="Rhea" id="RHEA-COMP:9780"/>
        <dbReference type="Rhea" id="RHEA-COMP:9795"/>
        <dbReference type="ChEBI" id="CHEBI:77644"/>
        <dbReference type="ChEBI" id="CHEBI:78597"/>
        <dbReference type="ChEBI" id="CHEBI:78599"/>
        <dbReference type="ChEBI" id="CHEBI:78608"/>
        <dbReference type="EC" id="2.3.2.2"/>
    </reaction>
</comment>
<dbReference type="EMBL" id="QWEH01000013">
    <property type="protein sequence ID" value="RHW30520.1"/>
    <property type="molecule type" value="Genomic_DNA"/>
</dbReference>
<evidence type="ECO:0000256" key="4">
    <source>
        <dbReference type="ARBA" id="ARBA00022679"/>
    </source>
</evidence>
<feature type="active site" description="Nucleophile" evidence="9">
    <location>
        <position position="371"/>
    </location>
</feature>
<comment type="pathway">
    <text evidence="11">Sulfur metabolism; glutathione metabolism.</text>
</comment>
<comment type="similarity">
    <text evidence="3 11">Belongs to the gamma-glutamyltransferase family.</text>
</comment>
<comment type="catalytic activity">
    <reaction evidence="2 11">
        <text>glutathione + H2O = L-cysteinylglycine + L-glutamate</text>
        <dbReference type="Rhea" id="RHEA:28807"/>
        <dbReference type="ChEBI" id="CHEBI:15377"/>
        <dbReference type="ChEBI" id="CHEBI:29985"/>
        <dbReference type="ChEBI" id="CHEBI:57925"/>
        <dbReference type="ChEBI" id="CHEBI:61694"/>
        <dbReference type="EC" id="3.4.19.13"/>
    </reaction>
</comment>
<keyword evidence="13" id="KW-1133">Transmembrane helix</keyword>
<evidence type="ECO:0000256" key="11">
    <source>
        <dbReference type="RuleBase" id="RU368036"/>
    </source>
</evidence>
<dbReference type="InterPro" id="IPR029055">
    <property type="entry name" value="Ntn_hydrolases_N"/>
</dbReference>
<keyword evidence="4 11" id="KW-0808">Transferase</keyword>
<keyword evidence="15" id="KW-1185">Reference proteome</keyword>
<evidence type="ECO:0000313" key="15">
    <source>
        <dbReference type="Proteomes" id="UP000285456"/>
    </source>
</evidence>
<evidence type="ECO:0000256" key="10">
    <source>
        <dbReference type="PIRSR" id="PIRSR600101-2"/>
    </source>
</evidence>
<dbReference type="InterPro" id="IPR000101">
    <property type="entry name" value="GGT_peptidase"/>
</dbReference>
<dbReference type="EC" id="2.3.2.2" evidence="11"/>
<dbReference type="Gene3D" id="3.60.20.40">
    <property type="match status" value="1"/>
</dbReference>
<dbReference type="Pfam" id="PF01019">
    <property type="entry name" value="G_glu_transpept"/>
    <property type="match status" value="1"/>
</dbReference>
<reference evidence="14 15" key="1">
    <citation type="journal article" date="2007" name="Int. J. Syst. Evol. Microbiol.">
        <title>Oceanobacillus profundus sp. nov., isolated from a deep-sea sediment core.</title>
        <authorList>
            <person name="Kim Y.G."/>
            <person name="Choi D.H."/>
            <person name="Hyun S."/>
            <person name="Cho B.C."/>
        </authorList>
    </citation>
    <scope>NUCLEOTIDE SEQUENCE [LARGE SCALE GENOMIC DNA]</scope>
    <source>
        <strain evidence="14 15">DSM 18246</strain>
    </source>
</reference>
<comment type="catalytic activity">
    <reaction evidence="1 11">
        <text>an S-substituted glutathione + H2O = an S-substituted L-cysteinylglycine + L-glutamate</text>
        <dbReference type="Rhea" id="RHEA:59468"/>
        <dbReference type="ChEBI" id="CHEBI:15377"/>
        <dbReference type="ChEBI" id="CHEBI:29985"/>
        <dbReference type="ChEBI" id="CHEBI:90779"/>
        <dbReference type="ChEBI" id="CHEBI:143103"/>
        <dbReference type="EC" id="3.4.19.13"/>
    </reaction>
</comment>
<feature type="transmembrane region" description="Helical" evidence="13">
    <location>
        <begin position="6"/>
        <end position="24"/>
    </location>
</feature>
<dbReference type="Proteomes" id="UP000285456">
    <property type="component" value="Unassembled WGS sequence"/>
</dbReference>
<dbReference type="SUPFAM" id="SSF56235">
    <property type="entry name" value="N-terminal nucleophile aminohydrolases (Ntn hydrolases)"/>
    <property type="match status" value="1"/>
</dbReference>
<dbReference type="PANTHER" id="PTHR43199">
    <property type="entry name" value="GLUTATHIONE HYDROLASE"/>
    <property type="match status" value="1"/>
</dbReference>
<keyword evidence="13" id="KW-0472">Membrane</keyword>
<sequence>MLNNNNRFYIIIGLIVVLFVIILVRDSGIFDEPQSTDQNADFTLNDTISEDEGSYGVSTDSSIATEVGMKILEQGGNAVDAAIAVSFVLGVAEPHGSGIGGGGTMLIHPGKGETPVVYDYRETAPDDTLPSSDIGVPGFIKGMYKVHEDFGTMNMDDLIDPSINFAANGVTVSETMHDALENEADHLPELDHFFPEGEPIEVGELLVQAQLAETLEDIQAEGPDAFYKGNIANDISDEEEKIDEKDLESYEVETKEPIQGEFGDYDVLAPPPPSGGIMLIQALEMAESLQIEDTKDKPLAFSLLMGIINRISYSDRLENVGDPNYSDVPINEMISQDHINDLVSEVDGLELSEEYRRNLESDADKEDHGNTTHFVVVDKNGMMVSVTNTLSNFFGSGEYVNGFFLNDQLKNFSTREDSPNSPEAGKRPFSYTTPTILTKNGSPVIGIGSSGGRRITSMVAQQLVKTIKFNEPIQESVSDPRTFLEFNEDVLQAEQDYLFLKDPEELGIDVQYTDDTSYFGSIQGLVIDENNKIHGFSDPNRDGSWMAK</sequence>
<comment type="PTM">
    <text evidence="11">Cleaved by autocatalysis into a large and a small subunit.</text>
</comment>
<keyword evidence="5 11" id="KW-0378">Hydrolase</keyword>
<dbReference type="GO" id="GO:0103068">
    <property type="term" value="F:leukotriene C4 gamma-glutamyl transferase activity"/>
    <property type="evidence" value="ECO:0007669"/>
    <property type="project" value="UniProtKB-EC"/>
</dbReference>
<dbReference type="AlphaFoldDB" id="A0A417YD29"/>
<dbReference type="GO" id="GO:0036374">
    <property type="term" value="F:glutathione hydrolase activity"/>
    <property type="evidence" value="ECO:0007669"/>
    <property type="project" value="UniProtKB-UniRule"/>
</dbReference>
<evidence type="ECO:0000313" key="14">
    <source>
        <dbReference type="EMBL" id="RHW30520.1"/>
    </source>
</evidence>
<keyword evidence="13" id="KW-0812">Transmembrane</keyword>
<dbReference type="NCBIfam" id="TIGR00066">
    <property type="entry name" value="g_glut_trans"/>
    <property type="match status" value="1"/>
</dbReference>
<comment type="subunit">
    <text evidence="11">This enzyme consists of two polypeptide chains, which are synthesized in precursor form from a single polypeptide.</text>
</comment>
<keyword evidence="6 11" id="KW-0865">Zymogen</keyword>
<feature type="binding site" evidence="10">
    <location>
        <position position="452"/>
    </location>
    <ligand>
        <name>L-glutamate</name>
        <dbReference type="ChEBI" id="CHEBI:29985"/>
    </ligand>
</feature>
<dbReference type="Gene3D" id="1.10.246.130">
    <property type="match status" value="1"/>
</dbReference>
<feature type="binding site" evidence="10">
    <location>
        <position position="121"/>
    </location>
    <ligand>
        <name>L-glutamate</name>
        <dbReference type="ChEBI" id="CHEBI:29985"/>
    </ligand>
</feature>
<dbReference type="InterPro" id="IPR051792">
    <property type="entry name" value="GGT_bact"/>
</dbReference>
<dbReference type="RefSeq" id="WP_118889962.1">
    <property type="nucleotide sequence ID" value="NZ_PHUT01000013.1"/>
</dbReference>
<gene>
    <name evidence="14" type="primary">ggt</name>
    <name evidence="14" type="ORF">D1B32_16945</name>
</gene>
<keyword evidence="7 11" id="KW-0012">Acyltransferase</keyword>
<evidence type="ECO:0000256" key="3">
    <source>
        <dbReference type="ARBA" id="ARBA00009381"/>
    </source>
</evidence>
<proteinExistence type="inferred from homology"/>
<evidence type="ECO:0000256" key="7">
    <source>
        <dbReference type="ARBA" id="ARBA00023315"/>
    </source>
</evidence>
<evidence type="ECO:0000256" key="13">
    <source>
        <dbReference type="SAM" id="Phobius"/>
    </source>
</evidence>
<keyword evidence="11" id="KW-0317">Glutathione biosynthesis</keyword>
<dbReference type="PRINTS" id="PR01210">
    <property type="entry name" value="GGTRANSPTASE"/>
</dbReference>
<organism evidence="14 15">
    <name type="scientific">Oceanobacillus profundus</name>
    <dbReference type="NCBI Taxonomy" id="372463"/>
    <lineage>
        <taxon>Bacteria</taxon>
        <taxon>Bacillati</taxon>
        <taxon>Bacillota</taxon>
        <taxon>Bacilli</taxon>
        <taxon>Bacillales</taxon>
        <taxon>Bacillaceae</taxon>
        <taxon>Oceanobacillus</taxon>
    </lineage>
</organism>
<dbReference type="OrthoDB" id="9781342at2"/>
<evidence type="ECO:0000256" key="2">
    <source>
        <dbReference type="ARBA" id="ARBA00001089"/>
    </source>
</evidence>
<evidence type="ECO:0000256" key="8">
    <source>
        <dbReference type="ARBA" id="ARBA00047417"/>
    </source>
</evidence>
<protein>
    <recommendedName>
        <fullName evidence="11">Glutathione hydrolase proenzyme</fullName>
        <ecNumber evidence="11">2.3.2.2</ecNumber>
        <ecNumber evidence="11">3.4.19.13</ecNumber>
    </recommendedName>
    <component>
        <recommendedName>
            <fullName evidence="11">Glutathione hydrolase large chain</fullName>
        </recommendedName>
    </component>
    <component>
        <recommendedName>
            <fullName evidence="11">Glutathione hydrolase small chain</fullName>
        </recommendedName>
    </component>
</protein>
<evidence type="ECO:0000256" key="12">
    <source>
        <dbReference type="SAM" id="MobiDB-lite"/>
    </source>
</evidence>
<dbReference type="UniPathway" id="UPA00204"/>
<feature type="region of interest" description="Disordered" evidence="12">
    <location>
        <begin position="413"/>
        <end position="433"/>
    </location>
</feature>
<dbReference type="InterPro" id="IPR043137">
    <property type="entry name" value="GGT_ssub_C"/>
</dbReference>
<dbReference type="GO" id="GO:0006751">
    <property type="term" value="P:glutathione catabolic process"/>
    <property type="evidence" value="ECO:0007669"/>
    <property type="project" value="UniProtKB-UniRule"/>
</dbReference>
<dbReference type="InterPro" id="IPR043138">
    <property type="entry name" value="GGT_lsub"/>
</dbReference>
<dbReference type="PANTHER" id="PTHR43199:SF1">
    <property type="entry name" value="GLUTATHIONE HYDROLASE PROENZYME"/>
    <property type="match status" value="1"/>
</dbReference>